<reference evidence="10" key="1">
    <citation type="submission" date="2024-02" db="UniProtKB">
        <authorList>
            <consortium name="WormBaseParasite"/>
        </authorList>
    </citation>
    <scope>IDENTIFICATION</scope>
</reference>
<evidence type="ECO:0000256" key="6">
    <source>
        <dbReference type="ARBA" id="ARBA00023136"/>
    </source>
</evidence>
<feature type="transmembrane region" description="Helical" evidence="7">
    <location>
        <begin position="720"/>
        <end position="745"/>
    </location>
</feature>
<dbReference type="PROSITE" id="PS00211">
    <property type="entry name" value="ABC_TRANSPORTER_1"/>
    <property type="match status" value="1"/>
</dbReference>
<proteinExistence type="predicted"/>
<dbReference type="InterPro" id="IPR003593">
    <property type="entry name" value="AAA+_ATPase"/>
</dbReference>
<dbReference type="GO" id="GO:0005524">
    <property type="term" value="F:ATP binding"/>
    <property type="evidence" value="ECO:0007669"/>
    <property type="project" value="UniProtKB-KW"/>
</dbReference>
<dbReference type="Pfam" id="PF12698">
    <property type="entry name" value="ABC2_membrane_3"/>
    <property type="match status" value="1"/>
</dbReference>
<name>A0AAF5DGH0_STRER</name>
<feature type="transmembrane region" description="Helical" evidence="7">
    <location>
        <begin position="42"/>
        <end position="60"/>
    </location>
</feature>
<keyword evidence="5 7" id="KW-1133">Transmembrane helix</keyword>
<dbReference type="InterPro" id="IPR017871">
    <property type="entry name" value="ABC_transporter-like_CS"/>
</dbReference>
<keyword evidence="9" id="KW-1185">Reference proteome</keyword>
<comment type="subcellular location">
    <subcellularLocation>
        <location evidence="1">Membrane</location>
        <topology evidence="1">Multi-pass membrane protein</topology>
    </subcellularLocation>
</comment>
<dbReference type="FunFam" id="3.40.50.300:FF:001253">
    <property type="entry name" value="ATP-binding cassette protein subfamily A, member 10"/>
    <property type="match status" value="1"/>
</dbReference>
<dbReference type="SMART" id="SM00382">
    <property type="entry name" value="AAA"/>
    <property type="match status" value="2"/>
</dbReference>
<evidence type="ECO:0000259" key="8">
    <source>
        <dbReference type="PROSITE" id="PS50893"/>
    </source>
</evidence>
<feature type="transmembrane region" description="Helical" evidence="7">
    <location>
        <begin position="595"/>
        <end position="611"/>
    </location>
</feature>
<evidence type="ECO:0000256" key="7">
    <source>
        <dbReference type="SAM" id="Phobius"/>
    </source>
</evidence>
<dbReference type="AlphaFoldDB" id="A0AAF5DGH0"/>
<evidence type="ECO:0000256" key="2">
    <source>
        <dbReference type="ARBA" id="ARBA00022692"/>
    </source>
</evidence>
<feature type="transmembrane region" description="Helical" evidence="7">
    <location>
        <begin position="678"/>
        <end position="700"/>
    </location>
</feature>
<keyword evidence="6 7" id="KW-0472">Membrane</keyword>
<dbReference type="Pfam" id="PF00005">
    <property type="entry name" value="ABC_tran"/>
    <property type="match status" value="2"/>
</dbReference>
<dbReference type="PANTHER" id="PTHR19229:SF250">
    <property type="entry name" value="ABC TRANSPORTER DOMAIN-CONTAINING PROTEIN-RELATED"/>
    <property type="match status" value="1"/>
</dbReference>
<sequence length="2211" mass="255506">NLCFQEIFFLPLFFFAQMNNILRQLLVLLKKIWMQRWRRKKFTLVEFLLPISMFVVLAIIRSTIEVTPKSYCHYDGKGLPSAGLQPMLDGIIISYKNPCRLSETSGRDKRYINTTILRSKLSLGGEYALRVLKIIGEVESFDNSTIDRLSKLEKLSHGNSSSEGGPENFEKFKREFAKIFENKLNNYTKLNKENKLSHHFKSILNHKLMNHEDWGRRVVIDSKRYMGFGFITNKVKDTFNAENFMNQRLQKTKSVDRTICGVSKCKYYRYFDEITAKVKPLAAGYILITPKNNETQIIYNKIKKSLFQLSDIVEYIKYFIENMDIIKKILNDSDINKIIRILRFIDKTYHSLKIYEIWDIILIVKQHRDTYYPSSSLTDVFIEIIYKSFFEDFKNVIPCLYFDRIKFVKNETEMEKAGVCLQKYNMFYTGIVLHNTSILNSTKLGISNLTNLNDSVIYSIRPLNYLIDTGTKVFSHLHVRSLPRNDYTQDLKYFTSGYLYLQDIIDRILIEQKTNLSIPKFGTYMQQEPSPCVSFDSAFDISYNIALCIVSSFIFTFGLLVKNVVSEKESSIVDLMYIFGLPEILHYVAYFLDTIIVNSIISSLICLMLVYGKLLTNVNFWSIYIPIIFYLIATTSQVMIICSICKDSNYASGIASFIYIMAFIPSALHAIGKFGFSYIYLLFPQSAIGSVLEIYINSYVGDESIFNYFFKLQLYTGLYFWHAYVALLIDVILYTSFAFIIIPLLKKLKYTKLWTCILQTFYFFSKKIEKDEVKFSIIEEVPDDCRRSVQIHDLVVKYPDGVYGLKGVTMNFYSNQVTAFLGHNGAGKSTFVKFLSGMQKATSGYGIVYGKDSRYEMDEIRRMIGICPQENVLLPYLTVYEHFNFFGSLMNMSNDKLQIEINSILNDIGLMYRKDYLAANLSGGMKRKLCMGLALLGDSKLIILDEPTSGVDPLQRKSIWDIIFKIKNDRTVIISTHYMDEAEVLGDRIIVMQSGTVCAEGTIQFLKEKLGNEILLKIRKECIEKCKDSSCQEVISKYCKLEKYTPLYIYYRIPNDKKKLIPEFLSYLKENIGEPCNDFQFYLADFQDFFLKLSSQKNTTSLKSEDTNNNESITSSKSVDNILELTHPEFEQQTSKVNLFWTRYFVLLKKRYYLFKNDFALEVVQRTLPLFIIVFALLYSLIVKNSQTNENNVVIDTPLNIDISDGLDDYAFQAYISYNEYNEDFTTTSNNYTVKHLIKSPGLGNYCAIKRDNNNSTLLTYKSCDNFEDNERHAISTIINKKIPFLSIVSNSTCVCGVSDWNCSMANFDVKVPIFKIQPNITLEDYSSVNISKVRLGQPDINGMYVNGTDSSFMIGGYQFFLKNNLSRSSKERKLENMGYQSLKYIIPKFINISKLNLTYLKDHQKYNLSGLHYSFDVLIESLINNFAEEKVGKIWFNNRYYISSTTFLNSLSSAMLRENYQRQGKEYKDSGVFTIKNAMIGYRLQDEVDFEYMLASGVVSLGILFSFTMMTAGNVKLLIIERETLINELIRCSGTGRFVYWFSTILVIVICYVFDATFITYNIKCFVGVTSVFLLFGLNFIISIYITQHLYNDPAKGYIATGLSSFFIGSFLQIVYVFFQKLASGSSQFEVLENICLYIFALCPQFNINMVIFKTLMYAFIMEKLENSLIKEDNLLINDIPIQPSLYSWDQLTVHIVILSITFIIRIILLLIVDVGVDCFPLLKILRKWYVKYAFKKVLFHDNYTHPTVLKEESLVKSINLNDNSSIYNKLVVKDVTLSALKGECLGFLGTNGAGKSTTFYILTQTVFPDMGMTKSFGSYGYCPQIHSLNDGLTVKNNFKMYGLLRGISKKSIDDVVEWALQQMSLKDYANKLSKDLSGGNKRKLQAGIAIIGNPNIIYLDEPTSGMDPKSQTFLWNVIEKLRQLKKTIIMCSHSMEECELMCQKICIMVDGRIKIIGTMQSLKNELGYQYVLKIKTNESCQSTTCNIIESHINTASKLSLQFNYITYKIKHYPNIFEDLLNTIEKLSEQKLMLDYNFRPMSLSKASTGLLSRCVYSLVVRRAASKIIATRPQKAARQLTIPSTESGYFNYERDFSRDSRYSQPQKTMDTPWRFLTAKLSHAYEVYPIFFLTGWWFVLFCFTTFWSFEKIEVWLDRSADAAPWDWERSRDNYWKKPTLLFDLKGESHKRCELMEALQDEMLEASKKLGKK</sequence>
<dbReference type="SUPFAM" id="SSF52540">
    <property type="entry name" value="P-loop containing nucleoside triphosphate hydrolases"/>
    <property type="match status" value="2"/>
</dbReference>
<dbReference type="GO" id="GO:0016887">
    <property type="term" value="F:ATP hydrolysis activity"/>
    <property type="evidence" value="ECO:0007669"/>
    <property type="project" value="InterPro"/>
</dbReference>
<protein>
    <submittedName>
        <fullName evidence="10">ABC transporter domain-containing protein</fullName>
    </submittedName>
</protein>
<feature type="transmembrane region" description="Helical" evidence="7">
    <location>
        <begin position="1640"/>
        <end position="1662"/>
    </location>
</feature>
<dbReference type="GO" id="GO:0140359">
    <property type="term" value="F:ABC-type transporter activity"/>
    <property type="evidence" value="ECO:0007669"/>
    <property type="project" value="InterPro"/>
</dbReference>
<keyword evidence="3" id="KW-0547">Nucleotide-binding</keyword>
<dbReference type="GO" id="GO:0005319">
    <property type="term" value="F:lipid transporter activity"/>
    <property type="evidence" value="ECO:0007669"/>
    <property type="project" value="TreeGrafter"/>
</dbReference>
<feature type="transmembrane region" description="Helical" evidence="7">
    <location>
        <begin position="1493"/>
        <end position="1518"/>
    </location>
</feature>
<feature type="domain" description="ABC transporter" evidence="8">
    <location>
        <begin position="789"/>
        <end position="1019"/>
    </location>
</feature>
<dbReference type="InterPro" id="IPR013525">
    <property type="entry name" value="ABC2_TM"/>
</dbReference>
<evidence type="ECO:0000256" key="4">
    <source>
        <dbReference type="ARBA" id="ARBA00022840"/>
    </source>
</evidence>
<evidence type="ECO:0000256" key="5">
    <source>
        <dbReference type="ARBA" id="ARBA00022989"/>
    </source>
</evidence>
<feature type="transmembrane region" description="Helical" evidence="7">
    <location>
        <begin position="1693"/>
        <end position="1714"/>
    </location>
</feature>
<dbReference type="WBParaSite" id="TCONS_00011174.p1">
    <property type="protein sequence ID" value="TCONS_00011174.p1"/>
    <property type="gene ID" value="XLOC_005338"/>
</dbReference>
<evidence type="ECO:0000256" key="1">
    <source>
        <dbReference type="ARBA" id="ARBA00004141"/>
    </source>
</evidence>
<dbReference type="PANTHER" id="PTHR19229">
    <property type="entry name" value="ATP-BINDING CASSETTE TRANSPORTER SUBFAMILY A ABCA"/>
    <property type="match status" value="1"/>
</dbReference>
<evidence type="ECO:0000313" key="9">
    <source>
        <dbReference type="Proteomes" id="UP000035681"/>
    </source>
</evidence>
<feature type="transmembrane region" description="Helical" evidence="7">
    <location>
        <begin position="1599"/>
        <end position="1620"/>
    </location>
</feature>
<feature type="transmembrane region" description="Helical" evidence="7">
    <location>
        <begin position="1567"/>
        <end position="1587"/>
    </location>
</feature>
<dbReference type="InterPro" id="IPR027417">
    <property type="entry name" value="P-loop_NTPase"/>
</dbReference>
<feature type="transmembrane region" description="Helical" evidence="7">
    <location>
        <begin position="6"/>
        <end position="22"/>
    </location>
</feature>
<evidence type="ECO:0000256" key="3">
    <source>
        <dbReference type="ARBA" id="ARBA00022741"/>
    </source>
</evidence>
<dbReference type="Proteomes" id="UP000035681">
    <property type="component" value="Unplaced"/>
</dbReference>
<keyword evidence="4" id="KW-0067">ATP-binding</keyword>
<dbReference type="InterPro" id="IPR003439">
    <property type="entry name" value="ABC_transporter-like_ATP-bd"/>
</dbReference>
<dbReference type="Gene3D" id="3.40.50.300">
    <property type="entry name" value="P-loop containing nucleotide triphosphate hydrolases"/>
    <property type="match status" value="2"/>
</dbReference>
<dbReference type="CDD" id="cd03263">
    <property type="entry name" value="ABC_subfamily_A"/>
    <property type="match status" value="2"/>
</dbReference>
<evidence type="ECO:0000313" key="10">
    <source>
        <dbReference type="WBParaSite" id="TCONS_00011174.p1"/>
    </source>
</evidence>
<feature type="transmembrane region" description="Helical" evidence="7">
    <location>
        <begin position="1539"/>
        <end position="1561"/>
    </location>
</feature>
<feature type="transmembrane region" description="Helical" evidence="7">
    <location>
        <begin position="541"/>
        <end position="560"/>
    </location>
</feature>
<feature type="domain" description="ABC transporter" evidence="8">
    <location>
        <begin position="1751"/>
        <end position="1977"/>
    </location>
</feature>
<dbReference type="PROSITE" id="PS50893">
    <property type="entry name" value="ABC_TRANSPORTER_2"/>
    <property type="match status" value="2"/>
</dbReference>
<organism evidence="9 10">
    <name type="scientific">Strongyloides stercoralis</name>
    <name type="common">Threadworm</name>
    <dbReference type="NCBI Taxonomy" id="6248"/>
    <lineage>
        <taxon>Eukaryota</taxon>
        <taxon>Metazoa</taxon>
        <taxon>Ecdysozoa</taxon>
        <taxon>Nematoda</taxon>
        <taxon>Chromadorea</taxon>
        <taxon>Rhabditida</taxon>
        <taxon>Tylenchina</taxon>
        <taxon>Panagrolaimomorpha</taxon>
        <taxon>Strongyloidoidea</taxon>
        <taxon>Strongyloididae</taxon>
        <taxon>Strongyloides</taxon>
    </lineage>
</organism>
<feature type="transmembrane region" description="Helical" evidence="7">
    <location>
        <begin position="1159"/>
        <end position="1182"/>
    </location>
</feature>
<keyword evidence="2 7" id="KW-0812">Transmembrane</keyword>
<accession>A0AAF5DGH0</accession>
<feature type="transmembrane region" description="Helical" evidence="7">
    <location>
        <begin position="2126"/>
        <end position="2148"/>
    </location>
</feature>
<dbReference type="GO" id="GO:0016020">
    <property type="term" value="C:membrane"/>
    <property type="evidence" value="ECO:0007669"/>
    <property type="project" value="InterPro"/>
</dbReference>
<feature type="transmembrane region" description="Helical" evidence="7">
    <location>
        <begin position="623"/>
        <end position="644"/>
    </location>
</feature>
<feature type="transmembrane region" description="Helical" evidence="7">
    <location>
        <begin position="650"/>
        <end position="671"/>
    </location>
</feature>
<dbReference type="InterPro" id="IPR026082">
    <property type="entry name" value="ABCA"/>
</dbReference>